<dbReference type="RefSeq" id="WP_169588699.1">
    <property type="nucleotide sequence ID" value="NZ_VCQU01000005.1"/>
</dbReference>
<name>A0A848KEF8_9NOCA</name>
<proteinExistence type="predicted"/>
<dbReference type="AlphaFoldDB" id="A0A848KEF8"/>
<comment type="caution">
    <text evidence="2">The sequence shown here is derived from an EMBL/GenBank/DDBJ whole genome shotgun (WGS) entry which is preliminary data.</text>
</comment>
<accession>A0A848KEF8</accession>
<reference evidence="2 3" key="1">
    <citation type="submission" date="2019-05" db="EMBL/GenBank/DDBJ databases">
        <authorList>
            <person name="Lee S.D."/>
        </authorList>
    </citation>
    <scope>NUCLEOTIDE SEQUENCE [LARGE SCALE GENOMIC DNA]</scope>
    <source>
        <strain evidence="2 3">YC2-7</strain>
    </source>
</reference>
<feature type="compositionally biased region" description="Basic and acidic residues" evidence="1">
    <location>
        <begin position="35"/>
        <end position="45"/>
    </location>
</feature>
<dbReference type="Proteomes" id="UP000535543">
    <property type="component" value="Unassembled WGS sequence"/>
</dbReference>
<dbReference type="InterPro" id="IPR022566">
    <property type="entry name" value="DUF2613"/>
</dbReference>
<feature type="region of interest" description="Disordered" evidence="1">
    <location>
        <begin position="29"/>
        <end position="52"/>
    </location>
</feature>
<evidence type="ECO:0000313" key="3">
    <source>
        <dbReference type="Proteomes" id="UP000535543"/>
    </source>
</evidence>
<evidence type="ECO:0000313" key="2">
    <source>
        <dbReference type="EMBL" id="NMN96611.1"/>
    </source>
</evidence>
<evidence type="ECO:0000256" key="1">
    <source>
        <dbReference type="SAM" id="MobiDB-lite"/>
    </source>
</evidence>
<sequence>MSTSTKVIAFVAGLVVVFAAALGIGKVVGGPSEPSESKQHGDHDMAGMATPDYGLQSTESGYTLAGLSSPSAANAPGALTFTITGSDGKPVTAFDTEHDKQLHLIVVRSDTAQYRHVHPTMSADGIWSIDWTWPTGGNYRVFADFEPTGGPGRLTLSSAVSVGGTFEHRPLPAPSRTFEVDGYTVTLEGDLTVAGGTLGFTVTRDGQPVTDLQPYLGANGHLVALRATDLAYLHVHPENASSPGPTVQFHAEAPSAASYRLFFDFKHGDVVRTAEFTVTA</sequence>
<keyword evidence="3" id="KW-1185">Reference proteome</keyword>
<reference evidence="2 3" key="2">
    <citation type="submission" date="2020-06" db="EMBL/GenBank/DDBJ databases">
        <title>Antribacter stalactiti gen. nov., sp. nov., a new member of the family Nacardiaceae isolated from a cave.</title>
        <authorList>
            <person name="Kim I.S."/>
        </authorList>
    </citation>
    <scope>NUCLEOTIDE SEQUENCE [LARGE SCALE GENOMIC DNA]</scope>
    <source>
        <strain evidence="2 3">YC2-7</strain>
    </source>
</reference>
<protein>
    <submittedName>
        <fullName evidence="2">DUF2613 family protein</fullName>
    </submittedName>
</protein>
<organism evidence="2 3">
    <name type="scientific">Antrihabitans stalactiti</name>
    <dbReference type="NCBI Taxonomy" id="2584121"/>
    <lineage>
        <taxon>Bacteria</taxon>
        <taxon>Bacillati</taxon>
        <taxon>Actinomycetota</taxon>
        <taxon>Actinomycetes</taxon>
        <taxon>Mycobacteriales</taxon>
        <taxon>Nocardiaceae</taxon>
        <taxon>Antrihabitans</taxon>
    </lineage>
</organism>
<dbReference type="Pfam" id="PF11021">
    <property type="entry name" value="DUF2613"/>
    <property type="match status" value="1"/>
</dbReference>
<gene>
    <name evidence="2" type="ORF">FGL95_16345</name>
</gene>
<dbReference type="EMBL" id="VCQU01000005">
    <property type="protein sequence ID" value="NMN96611.1"/>
    <property type="molecule type" value="Genomic_DNA"/>
</dbReference>